<evidence type="ECO:0000313" key="1">
    <source>
        <dbReference type="EMBL" id="MBL0394772.1"/>
    </source>
</evidence>
<dbReference type="Pfam" id="PF11397">
    <property type="entry name" value="GlcNAc"/>
    <property type="match status" value="2"/>
</dbReference>
<reference evidence="1 2" key="1">
    <citation type="journal article" date="2017" name="Int. J. Syst. Evol. Microbiol.">
        <title>Ramlibacter monticola sp. nov., isolated from forest soil.</title>
        <authorList>
            <person name="Chaudhary D.K."/>
            <person name="Kim J."/>
        </authorList>
    </citation>
    <scope>NUCLEOTIDE SEQUENCE [LARGE SCALE GENOMIC DNA]</scope>
    <source>
        <strain evidence="1 2">KACC 19175</strain>
    </source>
</reference>
<comment type="caution">
    <text evidence="1">The sequence shown here is derived from an EMBL/GenBank/DDBJ whole genome shotgun (WGS) entry which is preliminary data.</text>
</comment>
<keyword evidence="2" id="KW-1185">Reference proteome</keyword>
<gene>
    <name evidence="1" type="ORF">JJ685_26775</name>
</gene>
<organism evidence="1 2">
    <name type="scientific">Ramlibacter monticola</name>
    <dbReference type="NCBI Taxonomy" id="1926872"/>
    <lineage>
        <taxon>Bacteria</taxon>
        <taxon>Pseudomonadati</taxon>
        <taxon>Pseudomonadota</taxon>
        <taxon>Betaproteobacteria</taxon>
        <taxon>Burkholderiales</taxon>
        <taxon>Comamonadaceae</taxon>
        <taxon>Ramlibacter</taxon>
    </lineage>
</organism>
<dbReference type="AlphaFoldDB" id="A0A937CY75"/>
<name>A0A937CY75_9BURK</name>
<sequence length="328" mass="35967">MSLFVSVASYCDPVLPFTLRRAVATAAAPQRLHFGVVDQSPRGSAPAAHPGGGCRLSQVQIAIEHARGPCWARAIAMSLHEGEDWFLQLDAHMDFDPGWDARLVAQARALGAPQRGLAISTYPAAFRLVDGRPRRETLTRGVLAQVLRPGAAFDAAHPVLPFEAHPVETRAPLPAFHLGAGCLFAPGRIVQQFPYDPWLYFHGEEQALALRLYTHGWDLFHMPDLPIHHQYNESGPGAASRPLHWDAPHDALHEVDWQTLEQRSRVRLAALVAGDDLGVYGLGRVRSLADFARFSGIDYARRTLAPSAWLPRSLGGRETGPFLCRPGS</sequence>
<dbReference type="SUPFAM" id="SSF53448">
    <property type="entry name" value="Nucleotide-diphospho-sugar transferases"/>
    <property type="match status" value="1"/>
</dbReference>
<protein>
    <recommendedName>
        <fullName evidence="3">Glycosyltransferase</fullName>
    </recommendedName>
</protein>
<dbReference type="InterPro" id="IPR021067">
    <property type="entry name" value="Glycosyltransferase"/>
</dbReference>
<evidence type="ECO:0000313" key="2">
    <source>
        <dbReference type="Proteomes" id="UP000599109"/>
    </source>
</evidence>
<dbReference type="PANTHER" id="PTHR34496:SF10">
    <property type="entry name" value="GLCNAC TRANSFERASE"/>
    <property type="match status" value="1"/>
</dbReference>
<accession>A0A937CY75</accession>
<dbReference type="EMBL" id="JAEQNE010000009">
    <property type="protein sequence ID" value="MBL0394772.1"/>
    <property type="molecule type" value="Genomic_DNA"/>
</dbReference>
<dbReference type="RefSeq" id="WP_201677435.1">
    <property type="nucleotide sequence ID" value="NZ_JAEQNE010000009.1"/>
</dbReference>
<dbReference type="InterPro" id="IPR029044">
    <property type="entry name" value="Nucleotide-diphossugar_trans"/>
</dbReference>
<proteinExistence type="predicted"/>
<evidence type="ECO:0008006" key="3">
    <source>
        <dbReference type="Google" id="ProtNLM"/>
    </source>
</evidence>
<dbReference type="Proteomes" id="UP000599109">
    <property type="component" value="Unassembled WGS sequence"/>
</dbReference>
<dbReference type="PANTHER" id="PTHR34496">
    <property type="entry name" value="GLCNAC TRANSFERASE-RELATED"/>
    <property type="match status" value="1"/>
</dbReference>
<dbReference type="CDD" id="cd00761">
    <property type="entry name" value="Glyco_tranf_GTA_type"/>
    <property type="match status" value="1"/>
</dbReference>